<dbReference type="RefSeq" id="WP_058943244.1">
    <property type="nucleotide sequence ID" value="NZ_LNSV01000045.1"/>
</dbReference>
<accession>A0A117IVL0</accession>
<dbReference type="STRING" id="936756.ATE80_18040"/>
<dbReference type="Proteomes" id="UP000054011">
    <property type="component" value="Unassembled WGS sequence"/>
</dbReference>
<dbReference type="AlphaFoldDB" id="A0A117IVL0"/>
<reference evidence="1 2" key="1">
    <citation type="submission" date="2015-11" db="EMBL/GenBank/DDBJ databases">
        <title>Genome-wide analysis reveals the secondary metabolome in Streptomyces kanasensis ZX01.</title>
        <authorList>
            <person name="Zhang G."/>
            <person name="Han L."/>
            <person name="Feng J."/>
            <person name="Zhang X."/>
        </authorList>
    </citation>
    <scope>NUCLEOTIDE SEQUENCE [LARGE SCALE GENOMIC DNA]</scope>
    <source>
        <strain evidence="1 2">ZX01</strain>
    </source>
</reference>
<organism evidence="1 2">
    <name type="scientific">Streptomyces kanasensis</name>
    <dbReference type="NCBI Taxonomy" id="936756"/>
    <lineage>
        <taxon>Bacteria</taxon>
        <taxon>Bacillati</taxon>
        <taxon>Actinomycetota</taxon>
        <taxon>Actinomycetes</taxon>
        <taxon>Kitasatosporales</taxon>
        <taxon>Streptomycetaceae</taxon>
        <taxon>Streptomyces</taxon>
    </lineage>
</organism>
<keyword evidence="2" id="KW-1185">Reference proteome</keyword>
<comment type="caution">
    <text evidence="1">The sequence shown here is derived from an EMBL/GenBank/DDBJ whole genome shotgun (WGS) entry which is preliminary data.</text>
</comment>
<protein>
    <submittedName>
        <fullName evidence="1">Uncharacterized protein</fullName>
    </submittedName>
</protein>
<gene>
    <name evidence="1" type="ORF">ATE80_18040</name>
</gene>
<dbReference type="OrthoDB" id="9844042at2"/>
<evidence type="ECO:0000313" key="2">
    <source>
        <dbReference type="Proteomes" id="UP000054011"/>
    </source>
</evidence>
<dbReference type="EMBL" id="LNSV01000045">
    <property type="protein sequence ID" value="KUH37503.1"/>
    <property type="molecule type" value="Genomic_DNA"/>
</dbReference>
<proteinExistence type="predicted"/>
<sequence>MAHDEILAFLQELDRLHDRLRGHTSELLLHGAALGDHRELSHELRTDRREDGSVEVSLLHRFVVGLTPDFALTHEVDLVARLTVSTPHSSARVAVDAYLDHPVADLPEGPSVLWERQVDGVGLGEALRFLGAAVEELRGLENPFGPLAEPDGR</sequence>
<name>A0A117IVL0_9ACTN</name>
<evidence type="ECO:0000313" key="1">
    <source>
        <dbReference type="EMBL" id="KUH37503.1"/>
    </source>
</evidence>